<organism evidence="6 7">
    <name type="scientific">Elongatibacter sediminis</name>
    <dbReference type="NCBI Taxonomy" id="3119006"/>
    <lineage>
        <taxon>Bacteria</taxon>
        <taxon>Pseudomonadati</taxon>
        <taxon>Pseudomonadota</taxon>
        <taxon>Gammaproteobacteria</taxon>
        <taxon>Chromatiales</taxon>
        <taxon>Wenzhouxiangellaceae</taxon>
        <taxon>Elongatibacter</taxon>
    </lineage>
</organism>
<protein>
    <submittedName>
        <fullName evidence="6">STING domain-containing protein</fullName>
    </submittedName>
</protein>
<evidence type="ECO:0000259" key="5">
    <source>
        <dbReference type="Pfam" id="PF20300"/>
    </source>
</evidence>
<keyword evidence="2" id="KW-0051">Antiviral defense</keyword>
<feature type="transmembrane region" description="Helical" evidence="4">
    <location>
        <begin position="12"/>
        <end position="33"/>
    </location>
</feature>
<dbReference type="GO" id="GO:0000166">
    <property type="term" value="F:nucleotide binding"/>
    <property type="evidence" value="ECO:0007669"/>
    <property type="project" value="UniProtKB-KW"/>
</dbReference>
<keyword evidence="4" id="KW-1133">Transmembrane helix</keyword>
<keyword evidence="7" id="KW-1185">Reference proteome</keyword>
<keyword evidence="4" id="KW-0472">Membrane</keyword>
<dbReference type="EMBL" id="JAZHOG010000001">
    <property type="protein sequence ID" value="MEJ8566351.1"/>
    <property type="molecule type" value="Genomic_DNA"/>
</dbReference>
<evidence type="ECO:0000313" key="7">
    <source>
        <dbReference type="Proteomes" id="UP001359886"/>
    </source>
</evidence>
<dbReference type="GO" id="GO:0051607">
    <property type="term" value="P:defense response to virus"/>
    <property type="evidence" value="ECO:0007669"/>
    <property type="project" value="UniProtKB-KW"/>
</dbReference>
<feature type="transmembrane region" description="Helical" evidence="4">
    <location>
        <begin position="70"/>
        <end position="90"/>
    </location>
</feature>
<keyword evidence="1" id="KW-0547">Nucleotide-binding</keyword>
<name>A0AAW9RFL8_9GAMM</name>
<feature type="domain" description="Prokaryotic STING" evidence="5">
    <location>
        <begin position="101"/>
        <end position="233"/>
    </location>
</feature>
<comment type="caution">
    <text evidence="6">The sequence shown here is derived from an EMBL/GenBank/DDBJ whole genome shotgun (WGS) entry which is preliminary data.</text>
</comment>
<evidence type="ECO:0000256" key="4">
    <source>
        <dbReference type="SAM" id="Phobius"/>
    </source>
</evidence>
<dbReference type="AlphaFoldDB" id="A0AAW9RFL8"/>
<evidence type="ECO:0000256" key="1">
    <source>
        <dbReference type="ARBA" id="ARBA00022741"/>
    </source>
</evidence>
<dbReference type="InterPro" id="IPR046876">
    <property type="entry name" value="Prok_STING"/>
</dbReference>
<evidence type="ECO:0000256" key="3">
    <source>
        <dbReference type="ARBA" id="ARBA00034315"/>
    </source>
</evidence>
<comment type="similarity">
    <text evidence="3">In the C-terminal section; belongs to the bacterial STING family.</text>
</comment>
<evidence type="ECO:0000256" key="2">
    <source>
        <dbReference type="ARBA" id="ARBA00023118"/>
    </source>
</evidence>
<gene>
    <name evidence="6" type="ORF">V3330_01830</name>
</gene>
<reference evidence="6 7" key="1">
    <citation type="submission" date="2024-02" db="EMBL/GenBank/DDBJ databases">
        <title>A novel Wenzhouxiangellaceae bacterium, isolated from coastal sediments.</title>
        <authorList>
            <person name="Du Z.-J."/>
            <person name="Ye Y.-Q."/>
            <person name="Zhang X.-Y."/>
        </authorList>
    </citation>
    <scope>NUCLEOTIDE SEQUENCE [LARGE SCALE GENOMIC DNA]</scope>
    <source>
        <strain evidence="6 7">CH-27</strain>
    </source>
</reference>
<sequence length="277" mass="31439">MFRRVQASLGFWAVVLVLAAAFFVLVLLSALYVDSGNESAIAAALRNLVDGSILEPLLREFGAFASNDTVAGVFMSLAAAAVSVSLIYLFKMPDMRRIAIESLAYGYYQNFIRHLITHCIEQHAHFRILIIIPSYELVEQPEIYWKTFQSFLKREGFSLADARTDGSFARHSFLVQRKNLPEPLPLYVDVPTTMRSLTKVLELEANTPVGQLPDAGWARQRFDRLAGYFMDAIQSYMPQESFGNLRFVRSDSVQDFSRRVSGEVDKLEQELEDYRNS</sequence>
<proteinExistence type="inferred from homology"/>
<accession>A0AAW9RFL8</accession>
<dbReference type="RefSeq" id="WP_354693671.1">
    <property type="nucleotide sequence ID" value="NZ_JAZHOG010000001.1"/>
</dbReference>
<evidence type="ECO:0000313" key="6">
    <source>
        <dbReference type="EMBL" id="MEJ8566351.1"/>
    </source>
</evidence>
<dbReference type="Pfam" id="PF20300">
    <property type="entry name" value="prok_STING"/>
    <property type="match status" value="1"/>
</dbReference>
<keyword evidence="4" id="KW-0812">Transmembrane</keyword>
<dbReference type="Proteomes" id="UP001359886">
    <property type="component" value="Unassembled WGS sequence"/>
</dbReference>